<comment type="caution">
    <text evidence="2">The sequence shown here is derived from an EMBL/GenBank/DDBJ whole genome shotgun (WGS) entry which is preliminary data.</text>
</comment>
<accession>A0AAD8KW39</accession>
<reference evidence="2" key="1">
    <citation type="journal article" date="2023" name="bioRxiv">
        <title>Improved chromosome-level genome assembly for marigold (Tagetes erecta).</title>
        <authorList>
            <person name="Jiang F."/>
            <person name="Yuan L."/>
            <person name="Wang S."/>
            <person name="Wang H."/>
            <person name="Xu D."/>
            <person name="Wang A."/>
            <person name="Fan W."/>
        </authorList>
    </citation>
    <scope>NUCLEOTIDE SEQUENCE</scope>
    <source>
        <strain evidence="2">WSJ</strain>
        <tissue evidence="2">Leaf</tissue>
    </source>
</reference>
<name>A0AAD8KW39_TARER</name>
<proteinExistence type="predicted"/>
<evidence type="ECO:0000259" key="1">
    <source>
        <dbReference type="Pfam" id="PF13966"/>
    </source>
</evidence>
<dbReference type="AlphaFoldDB" id="A0AAD8KW39"/>
<dbReference type="Proteomes" id="UP001229421">
    <property type="component" value="Unassembled WGS sequence"/>
</dbReference>
<gene>
    <name evidence="2" type="ORF">QVD17_17055</name>
</gene>
<dbReference type="InterPro" id="IPR026960">
    <property type="entry name" value="RVT-Znf"/>
</dbReference>
<dbReference type="PANTHER" id="PTHR33116:SF78">
    <property type="entry name" value="OS12G0587133 PROTEIN"/>
    <property type="match status" value="1"/>
</dbReference>
<evidence type="ECO:0000313" key="3">
    <source>
        <dbReference type="Proteomes" id="UP001229421"/>
    </source>
</evidence>
<protein>
    <recommendedName>
        <fullName evidence="1">Reverse transcriptase zinc-binding domain-containing protein</fullName>
    </recommendedName>
</protein>
<keyword evidence="3" id="KW-1185">Reference proteome</keyword>
<dbReference type="EMBL" id="JAUHHV010000004">
    <property type="protein sequence ID" value="KAK1428226.1"/>
    <property type="molecule type" value="Genomic_DNA"/>
</dbReference>
<dbReference type="PANTHER" id="PTHR33116">
    <property type="entry name" value="REVERSE TRANSCRIPTASE ZINC-BINDING DOMAIN-CONTAINING PROTEIN-RELATED-RELATED"/>
    <property type="match status" value="1"/>
</dbReference>
<dbReference type="Pfam" id="PF13966">
    <property type="entry name" value="zf-RVT"/>
    <property type="match status" value="1"/>
</dbReference>
<feature type="domain" description="Reverse transcriptase zinc-binding" evidence="1">
    <location>
        <begin position="286"/>
        <end position="361"/>
    </location>
</feature>
<evidence type="ECO:0000313" key="2">
    <source>
        <dbReference type="EMBL" id="KAK1428226.1"/>
    </source>
</evidence>
<organism evidence="2 3">
    <name type="scientific">Tagetes erecta</name>
    <name type="common">African marigold</name>
    <dbReference type="NCBI Taxonomy" id="13708"/>
    <lineage>
        <taxon>Eukaryota</taxon>
        <taxon>Viridiplantae</taxon>
        <taxon>Streptophyta</taxon>
        <taxon>Embryophyta</taxon>
        <taxon>Tracheophyta</taxon>
        <taxon>Spermatophyta</taxon>
        <taxon>Magnoliopsida</taxon>
        <taxon>eudicotyledons</taxon>
        <taxon>Gunneridae</taxon>
        <taxon>Pentapetalae</taxon>
        <taxon>asterids</taxon>
        <taxon>campanulids</taxon>
        <taxon>Asterales</taxon>
        <taxon>Asteraceae</taxon>
        <taxon>Asteroideae</taxon>
        <taxon>Heliantheae alliance</taxon>
        <taxon>Tageteae</taxon>
        <taxon>Tagetes</taxon>
    </lineage>
</organism>
<sequence>MEALSCMFNKTIESHLFKGCKLPNNGPSISHLLFTDDALIVGEGNLSNVRCMARLLRCFHLASGLKINISKSKLTGGRLTLLKAVMETIPTYYFCIYKASVKILDILEAKRWRFLWNATDLDRGICWVSWDHVTSPIEAGGLGLTPLREVNEVVVEILNGTACTWNSIARLENGLASMGISISSLIKGVVGNGMQIRFWLDCWTAQQPLTNMFPTLYSIERDKGKLIGNSILMWNDQYQWFWSWKRKPSTTLELMELAELTNLIANPIISQQEDSWLWMDDKTNTFTVASMKKFLCNSRIPNQNFIMEWNSWIPKKVNIFMWQAEQERIQTRRNLAIRQIPIDSLDCPLCGIIHESATHLFSIQDILSIHNSIPIASEKKKKAIQGHVGFTLLFIFLHRSVFNYSALFSSAIVVGFSGGVLHVVVSDSAAFSSFVDGTRISMLLVRGFVFHGSNWSSCDALCLQGIGL</sequence>